<feature type="domain" description="SH3" evidence="16">
    <location>
        <begin position="23"/>
        <end position="82"/>
    </location>
</feature>
<protein>
    <recommendedName>
        <fullName evidence="4">Protein arginine N-methyltransferase 2</fullName>
        <ecNumber evidence="3">2.1.1.319</ecNumber>
    </recommendedName>
    <alternativeName>
        <fullName evidence="12">Histone-arginine N-methyltransferase PRMT2</fullName>
    </alternativeName>
</protein>
<reference evidence="18" key="1">
    <citation type="submission" date="2025-08" db="UniProtKB">
        <authorList>
            <consortium name="RefSeq"/>
        </authorList>
    </citation>
    <scope>IDENTIFICATION</scope>
    <source>
        <tissue evidence="18">Sperm</tissue>
    </source>
</reference>
<keyword evidence="9 14" id="KW-0949">S-adenosyl-L-methionine</keyword>
<dbReference type="GO" id="GO:0032259">
    <property type="term" value="P:methylation"/>
    <property type="evidence" value="ECO:0007669"/>
    <property type="project" value="UniProtKB-KW"/>
</dbReference>
<dbReference type="SUPFAM" id="SSF53335">
    <property type="entry name" value="S-adenosyl-L-methionine-dependent methyltransferases"/>
    <property type="match status" value="1"/>
</dbReference>
<dbReference type="AlphaFoldDB" id="A0AAJ7TAI7"/>
<dbReference type="EC" id="2.1.1.319" evidence="3"/>
<dbReference type="GO" id="GO:0042054">
    <property type="term" value="F:histone methyltransferase activity"/>
    <property type="evidence" value="ECO:0007669"/>
    <property type="project" value="TreeGrafter"/>
</dbReference>
<dbReference type="PROSITE" id="PS50002">
    <property type="entry name" value="SH3"/>
    <property type="match status" value="1"/>
</dbReference>
<dbReference type="Gene3D" id="2.70.160.11">
    <property type="entry name" value="Hnrnp arginine n-methyltransferase1"/>
    <property type="match status" value="1"/>
</dbReference>
<organism evidence="17 18">
    <name type="scientific">Petromyzon marinus</name>
    <name type="common">Sea lamprey</name>
    <dbReference type="NCBI Taxonomy" id="7757"/>
    <lineage>
        <taxon>Eukaryota</taxon>
        <taxon>Metazoa</taxon>
        <taxon>Chordata</taxon>
        <taxon>Craniata</taxon>
        <taxon>Vertebrata</taxon>
        <taxon>Cyclostomata</taxon>
        <taxon>Hyperoartia</taxon>
        <taxon>Petromyzontiformes</taxon>
        <taxon>Petromyzontidae</taxon>
        <taxon>Petromyzon</taxon>
    </lineage>
</organism>
<evidence type="ECO:0000256" key="5">
    <source>
        <dbReference type="ARBA" id="ARBA00022443"/>
    </source>
</evidence>
<evidence type="ECO:0000256" key="8">
    <source>
        <dbReference type="ARBA" id="ARBA00022679"/>
    </source>
</evidence>
<comment type="subcellular location">
    <subcellularLocation>
        <location evidence="2">Cytoplasm</location>
    </subcellularLocation>
    <subcellularLocation>
        <location evidence="1">Nucleus</location>
    </subcellularLocation>
</comment>
<dbReference type="GO" id="GO:0005634">
    <property type="term" value="C:nucleus"/>
    <property type="evidence" value="ECO:0007669"/>
    <property type="project" value="UniProtKB-SubCell"/>
</dbReference>
<dbReference type="RefSeq" id="XP_032813138.1">
    <property type="nucleotide sequence ID" value="XM_032957247.1"/>
</dbReference>
<proteinExistence type="predicted"/>
<dbReference type="GO" id="GO:0035242">
    <property type="term" value="F:protein-arginine omega-N asymmetric methyltransferase activity"/>
    <property type="evidence" value="ECO:0007669"/>
    <property type="project" value="UniProtKB-EC"/>
</dbReference>
<dbReference type="GeneID" id="116943908"/>
<feature type="compositionally biased region" description="Basic and acidic residues" evidence="15">
    <location>
        <begin position="1"/>
        <end position="12"/>
    </location>
</feature>
<dbReference type="InterPro" id="IPR001452">
    <property type="entry name" value="SH3_domain"/>
</dbReference>
<evidence type="ECO:0000256" key="14">
    <source>
        <dbReference type="PROSITE-ProRule" id="PRU01015"/>
    </source>
</evidence>
<evidence type="ECO:0000256" key="4">
    <source>
        <dbReference type="ARBA" id="ARBA00018778"/>
    </source>
</evidence>
<dbReference type="PANTHER" id="PTHR11006">
    <property type="entry name" value="PROTEIN ARGININE N-METHYLTRANSFERASE"/>
    <property type="match status" value="1"/>
</dbReference>
<dbReference type="CDD" id="cd02440">
    <property type="entry name" value="AdoMet_MTases"/>
    <property type="match status" value="1"/>
</dbReference>
<evidence type="ECO:0000313" key="17">
    <source>
        <dbReference type="Proteomes" id="UP001318040"/>
    </source>
</evidence>
<dbReference type="Pfam" id="PF14604">
    <property type="entry name" value="SH3_9"/>
    <property type="match status" value="1"/>
</dbReference>
<keyword evidence="17" id="KW-1185">Reference proteome</keyword>
<dbReference type="InterPro" id="IPR041698">
    <property type="entry name" value="Methyltransf_25"/>
</dbReference>
<accession>A0AAJ7TAI7</accession>
<keyword evidence="10" id="KW-0539">Nucleus</keyword>
<dbReference type="PROSITE" id="PS51678">
    <property type="entry name" value="SAM_MT_PRMT"/>
    <property type="match status" value="1"/>
</dbReference>
<feature type="region of interest" description="Disordered" evidence="15">
    <location>
        <begin position="1"/>
        <end position="25"/>
    </location>
</feature>
<evidence type="ECO:0000256" key="11">
    <source>
        <dbReference type="ARBA" id="ARBA00049086"/>
    </source>
</evidence>
<evidence type="ECO:0000259" key="16">
    <source>
        <dbReference type="PROSITE" id="PS50002"/>
    </source>
</evidence>
<evidence type="ECO:0000256" key="2">
    <source>
        <dbReference type="ARBA" id="ARBA00004496"/>
    </source>
</evidence>
<comment type="catalytic activity">
    <reaction evidence="11">
        <text>L-arginyl-[protein] + 2 S-adenosyl-L-methionine = N(omega),N(omega)-dimethyl-L-arginyl-[protein] + 2 S-adenosyl-L-homocysteine + 2 H(+)</text>
        <dbReference type="Rhea" id="RHEA:48096"/>
        <dbReference type="Rhea" id="RHEA-COMP:10532"/>
        <dbReference type="Rhea" id="RHEA-COMP:11991"/>
        <dbReference type="ChEBI" id="CHEBI:15378"/>
        <dbReference type="ChEBI" id="CHEBI:29965"/>
        <dbReference type="ChEBI" id="CHEBI:57856"/>
        <dbReference type="ChEBI" id="CHEBI:59789"/>
        <dbReference type="ChEBI" id="CHEBI:61897"/>
        <dbReference type="EC" id="2.1.1.319"/>
    </reaction>
</comment>
<evidence type="ECO:0000256" key="9">
    <source>
        <dbReference type="ARBA" id="ARBA00022691"/>
    </source>
</evidence>
<dbReference type="PANTHER" id="PTHR11006:SF92">
    <property type="entry name" value="PROTEIN ARGININE N-METHYLTRANSFERASE 2"/>
    <property type="match status" value="1"/>
</dbReference>
<evidence type="ECO:0000256" key="6">
    <source>
        <dbReference type="ARBA" id="ARBA00022490"/>
    </source>
</evidence>
<evidence type="ECO:0000256" key="1">
    <source>
        <dbReference type="ARBA" id="ARBA00004123"/>
    </source>
</evidence>
<dbReference type="Pfam" id="PF13649">
    <property type="entry name" value="Methyltransf_25"/>
    <property type="match status" value="1"/>
</dbReference>
<keyword evidence="5 13" id="KW-0728">SH3 domain</keyword>
<dbReference type="Gene3D" id="2.30.30.40">
    <property type="entry name" value="SH3 Domains"/>
    <property type="match status" value="1"/>
</dbReference>
<dbReference type="GO" id="GO:0005737">
    <property type="term" value="C:cytoplasm"/>
    <property type="evidence" value="ECO:0007669"/>
    <property type="project" value="UniProtKB-SubCell"/>
</dbReference>
<dbReference type="SMART" id="SM00326">
    <property type="entry name" value="SH3"/>
    <property type="match status" value="1"/>
</dbReference>
<dbReference type="Gene3D" id="3.40.50.150">
    <property type="entry name" value="Vaccinia Virus protein VP39"/>
    <property type="match status" value="1"/>
</dbReference>
<evidence type="ECO:0000256" key="3">
    <source>
        <dbReference type="ARBA" id="ARBA00011925"/>
    </source>
</evidence>
<dbReference type="InterPro" id="IPR029063">
    <property type="entry name" value="SAM-dependent_MTases_sf"/>
</dbReference>
<evidence type="ECO:0000256" key="7">
    <source>
        <dbReference type="ARBA" id="ARBA00022603"/>
    </source>
</evidence>
<dbReference type="InterPro" id="IPR055135">
    <property type="entry name" value="PRMT_dom"/>
</dbReference>
<evidence type="ECO:0000313" key="18">
    <source>
        <dbReference type="RefSeq" id="XP_032813138.1"/>
    </source>
</evidence>
<dbReference type="FunFam" id="3.40.50.150:FF:000016">
    <property type="entry name" value="Protein arginine N-methyltransferase 6"/>
    <property type="match status" value="1"/>
</dbReference>
<dbReference type="FunFam" id="2.70.160.11:FF:000007">
    <property type="entry name" value="Protein arginine N-methyltransferase 2"/>
    <property type="match status" value="1"/>
</dbReference>
<evidence type="ECO:0000256" key="15">
    <source>
        <dbReference type="SAM" id="MobiDB-lite"/>
    </source>
</evidence>
<evidence type="ECO:0000256" key="13">
    <source>
        <dbReference type="PROSITE-ProRule" id="PRU00192"/>
    </source>
</evidence>
<keyword evidence="8 14" id="KW-0808">Transferase</keyword>
<keyword evidence="6" id="KW-0963">Cytoplasm</keyword>
<gene>
    <name evidence="18" type="primary">LOC116943908</name>
</gene>
<dbReference type="SUPFAM" id="SSF50044">
    <property type="entry name" value="SH3-domain"/>
    <property type="match status" value="1"/>
</dbReference>
<dbReference type="InterPro" id="IPR025799">
    <property type="entry name" value="Arg_MeTrfase"/>
</dbReference>
<sequence length="393" mass="44669">MPREGVQRGREELGDDGVMEGTGDNGTFTAAADYKAADLTQLSFRRGERIVVHQQMSNEWWWAELGGCFGYVPASYLTERDPLQDLGEEDTWQDDEYFNSYSKLKLQQEMLADRVRTETYGAVMKRSRAWLRGKAVLDVGCGSGIISMLCAKHAQPSRVYAVEASELARLTEQVVRCNGMKDTVRVLQGRVEDVELPGSVDCLVSEWMGTCLLFEFMIESVLQARDRWLRDGGVMWPSTAALHLTPCSAQREYTDKIGFWDWQYELDFSQLRTEAAKEYFSKPKHDHQMDPDDCLAEPCCILQLDMSKVQTSELEEITYEFIFEVKKAGPMHGFAAWFSTEFKCPDSNPSIILDTGPMSTATHWKQTLFMLDSPVAVTPGDFVEGQKTFPLWR</sequence>
<name>A0AAJ7TAI7_PETMA</name>
<dbReference type="CTD" id="3275"/>
<evidence type="ECO:0000256" key="10">
    <source>
        <dbReference type="ARBA" id="ARBA00023242"/>
    </source>
</evidence>
<dbReference type="InterPro" id="IPR036028">
    <property type="entry name" value="SH3-like_dom_sf"/>
</dbReference>
<dbReference type="Pfam" id="PF22528">
    <property type="entry name" value="PRMT_C"/>
    <property type="match status" value="1"/>
</dbReference>
<evidence type="ECO:0000256" key="12">
    <source>
        <dbReference type="ARBA" id="ARBA00082811"/>
    </source>
</evidence>
<dbReference type="Proteomes" id="UP001318040">
    <property type="component" value="Chromosome 19"/>
</dbReference>
<keyword evidence="7 14" id="KW-0489">Methyltransferase</keyword>